<dbReference type="InterPro" id="IPR036390">
    <property type="entry name" value="WH_DNA-bd_sf"/>
</dbReference>
<proteinExistence type="inferred from homology"/>
<dbReference type="PANTHER" id="PTHR30126">
    <property type="entry name" value="HTH-TYPE TRANSCRIPTIONAL REGULATOR"/>
    <property type="match status" value="1"/>
</dbReference>
<dbReference type="InterPro" id="IPR005119">
    <property type="entry name" value="LysR_subst-bd"/>
</dbReference>
<dbReference type="Proteomes" id="UP000029868">
    <property type="component" value="Unassembled WGS sequence"/>
</dbReference>
<keyword evidence="2" id="KW-0805">Transcription regulation</keyword>
<evidence type="ECO:0000256" key="1">
    <source>
        <dbReference type="ARBA" id="ARBA00009437"/>
    </source>
</evidence>
<accession>A0A099L6Q2</accession>
<organism evidence="6 7">
    <name type="scientific">Colwellia psychrerythraea</name>
    <name type="common">Vibrio psychroerythus</name>
    <dbReference type="NCBI Taxonomy" id="28229"/>
    <lineage>
        <taxon>Bacteria</taxon>
        <taxon>Pseudomonadati</taxon>
        <taxon>Pseudomonadota</taxon>
        <taxon>Gammaproteobacteria</taxon>
        <taxon>Alteromonadales</taxon>
        <taxon>Colwelliaceae</taxon>
        <taxon>Colwellia</taxon>
    </lineage>
</organism>
<keyword evidence="3" id="KW-0238">DNA-binding</keyword>
<evidence type="ECO:0000256" key="3">
    <source>
        <dbReference type="ARBA" id="ARBA00023125"/>
    </source>
</evidence>
<comment type="similarity">
    <text evidence="1">Belongs to the LysR transcriptional regulatory family.</text>
</comment>
<dbReference type="PATRIC" id="fig|28229.3.peg.310"/>
<dbReference type="GO" id="GO:0000976">
    <property type="term" value="F:transcription cis-regulatory region binding"/>
    <property type="evidence" value="ECO:0007669"/>
    <property type="project" value="TreeGrafter"/>
</dbReference>
<protein>
    <submittedName>
        <fullName evidence="6">Transcriptional regulator, LysR family</fullName>
    </submittedName>
</protein>
<dbReference type="RefSeq" id="WP_033080413.1">
    <property type="nucleotide sequence ID" value="NZ_JQEC01000002.1"/>
</dbReference>
<feature type="domain" description="HTH lysR-type" evidence="5">
    <location>
        <begin position="4"/>
        <end position="61"/>
    </location>
</feature>
<comment type="caution">
    <text evidence="6">The sequence shown here is derived from an EMBL/GenBank/DDBJ whole genome shotgun (WGS) entry which is preliminary data.</text>
</comment>
<dbReference type="PROSITE" id="PS50931">
    <property type="entry name" value="HTH_LYSR"/>
    <property type="match status" value="1"/>
</dbReference>
<dbReference type="Gene3D" id="1.10.10.10">
    <property type="entry name" value="Winged helix-like DNA-binding domain superfamily/Winged helix DNA-binding domain"/>
    <property type="match status" value="1"/>
</dbReference>
<dbReference type="Gene3D" id="3.40.190.290">
    <property type="match status" value="1"/>
</dbReference>
<dbReference type="Pfam" id="PF00126">
    <property type="entry name" value="HTH_1"/>
    <property type="match status" value="1"/>
</dbReference>
<dbReference type="Pfam" id="PF03466">
    <property type="entry name" value="LysR_substrate"/>
    <property type="match status" value="1"/>
</dbReference>
<dbReference type="PANTHER" id="PTHR30126:SF88">
    <property type="entry name" value="TRANSCRIPTIONAL REGULATOR-RELATED"/>
    <property type="match status" value="1"/>
</dbReference>
<evidence type="ECO:0000259" key="5">
    <source>
        <dbReference type="PROSITE" id="PS50931"/>
    </source>
</evidence>
<keyword evidence="4" id="KW-0804">Transcription</keyword>
<sequence>MPKVTLDQWQMFHAVINEGSYAQAANKLFKSQSSITYGIQKLQEQLGVRVLVIKGRKAVLTEEGAALFRSSKTLLKEANELEQTATNLLQGWEAKIKIVVDAIFPTIIITEALTGLADISPSTRIEYSETVLSGTRDLLIDGSVDIAIMDNVPPGFLGKPLLNVEFQPVAHPNHSLHKSDKCILLNELIKERQIVTMDSGRERRDAGWLGAEKRWSVNHMHIAIEHVSQGLGFAWLPLTRIDKHIENGSLKAISLKNGGARYVQSYIVLKNPEQTGPGINKLVDTLIELTALYLKKKQVS</sequence>
<dbReference type="GO" id="GO:0003700">
    <property type="term" value="F:DNA-binding transcription factor activity"/>
    <property type="evidence" value="ECO:0007669"/>
    <property type="project" value="InterPro"/>
</dbReference>
<gene>
    <name evidence="6" type="ORF">GAB14E_1152</name>
</gene>
<dbReference type="SUPFAM" id="SSF46785">
    <property type="entry name" value="Winged helix' DNA-binding domain"/>
    <property type="match status" value="1"/>
</dbReference>
<dbReference type="SUPFAM" id="SSF53850">
    <property type="entry name" value="Periplasmic binding protein-like II"/>
    <property type="match status" value="1"/>
</dbReference>
<evidence type="ECO:0000313" key="7">
    <source>
        <dbReference type="Proteomes" id="UP000029868"/>
    </source>
</evidence>
<dbReference type="AlphaFoldDB" id="A0A099L6Q2"/>
<evidence type="ECO:0000256" key="4">
    <source>
        <dbReference type="ARBA" id="ARBA00023163"/>
    </source>
</evidence>
<name>A0A099L6Q2_COLPS</name>
<evidence type="ECO:0000256" key="2">
    <source>
        <dbReference type="ARBA" id="ARBA00023015"/>
    </source>
</evidence>
<dbReference type="InterPro" id="IPR000847">
    <property type="entry name" value="LysR_HTH_N"/>
</dbReference>
<reference evidence="6 7" key="1">
    <citation type="submission" date="2014-08" db="EMBL/GenBank/DDBJ databases">
        <title>Genomic and Phenotypic Diversity of Colwellia psychrerythraea strains from Disparate Marine Basins.</title>
        <authorList>
            <person name="Techtmann S.M."/>
            <person name="Stelling S.C."/>
            <person name="Utturkar S.M."/>
            <person name="Alshibli N."/>
            <person name="Harris A."/>
            <person name="Brown S.D."/>
            <person name="Hazen T.C."/>
        </authorList>
    </citation>
    <scope>NUCLEOTIDE SEQUENCE [LARGE SCALE GENOMIC DNA]</scope>
    <source>
        <strain evidence="6 7">GAB14E</strain>
    </source>
</reference>
<evidence type="ECO:0000313" key="6">
    <source>
        <dbReference type="EMBL" id="KGJ97563.1"/>
    </source>
</evidence>
<dbReference type="EMBL" id="JQEC01000002">
    <property type="protein sequence ID" value="KGJ97563.1"/>
    <property type="molecule type" value="Genomic_DNA"/>
</dbReference>
<dbReference type="InterPro" id="IPR036388">
    <property type="entry name" value="WH-like_DNA-bd_sf"/>
</dbReference>